<sequence length="461" mass="49898">MFGESDSESPRVPSPWDSLTSAPPTPPTGRDAIVQAIPRLTPEVEEGNVEYKLQLLTPSPARFARLVTQLKWRLLEGGGQAYYEIGVADSGALVGLPRQELEESLETLEAMAGEIGASVIIVKEIEVPPALSGLAQSQLERWEGRRRKRKVMSRAVHDVDSSSATSNTEPETEVSFADVTDLEDMLSASGSSPDFARIHCPSSAATPLDLPVAIFTMDADIAPTGEPEGATNGVLQETVVLSVNLEISAVYKPRPMRKRAKHATSPALTCFDKRDKHPTGKKGFQGKVVQSDHQVTAERAGDEDIHARTSTHSPKTDYRKQARERRRGSKNDGFLTHAPTSQHRVTNQYGGSVLTTNNANTLVSSFEGLHVTVDSLTCPPAVEPQTTAPVTPPLEGDDRSDAEVKGVHRSINEPRLIIEALVVRKMSLEDSFLDFGGFTLEFPQLATENSCMGSSGLSRGL</sequence>
<feature type="compositionally biased region" description="Basic and acidic residues" evidence="1">
    <location>
        <begin position="295"/>
        <end position="307"/>
    </location>
</feature>
<dbReference type="PANTHER" id="PTHR43721">
    <property type="entry name" value="ELONGATION FACTOR TU-RELATED"/>
    <property type="match status" value="1"/>
</dbReference>
<feature type="region of interest" description="Disordered" evidence="1">
    <location>
        <begin position="153"/>
        <end position="173"/>
    </location>
</feature>
<feature type="region of interest" description="Disordered" evidence="1">
    <location>
        <begin position="1"/>
        <end position="31"/>
    </location>
</feature>
<proteinExistence type="predicted"/>
<dbReference type="OrthoDB" id="248233at2759"/>
<evidence type="ECO:0000313" key="3">
    <source>
        <dbReference type="Proteomes" id="UP000053989"/>
    </source>
</evidence>
<dbReference type="InParanoid" id="A0A0C3DKF5"/>
<accession>A0A0C3DKF5</accession>
<reference evidence="3" key="2">
    <citation type="submission" date="2015-01" db="EMBL/GenBank/DDBJ databases">
        <title>Evolutionary Origins and Diversification of the Mycorrhizal Mutualists.</title>
        <authorList>
            <consortium name="DOE Joint Genome Institute"/>
            <consortium name="Mycorrhizal Genomics Consortium"/>
            <person name="Kohler A."/>
            <person name="Kuo A."/>
            <person name="Nagy L.G."/>
            <person name="Floudas D."/>
            <person name="Copeland A."/>
            <person name="Barry K.W."/>
            <person name="Cichocki N."/>
            <person name="Veneault-Fourrey C."/>
            <person name="LaButti K."/>
            <person name="Lindquist E.A."/>
            <person name="Lipzen A."/>
            <person name="Lundell T."/>
            <person name="Morin E."/>
            <person name="Murat C."/>
            <person name="Riley R."/>
            <person name="Ohm R."/>
            <person name="Sun H."/>
            <person name="Tunlid A."/>
            <person name="Henrissat B."/>
            <person name="Grigoriev I.V."/>
            <person name="Hibbett D.S."/>
            <person name="Martin F."/>
        </authorList>
    </citation>
    <scope>NUCLEOTIDE SEQUENCE [LARGE SCALE GENOMIC DNA]</scope>
    <source>
        <strain evidence="3">Foug A</strain>
    </source>
</reference>
<dbReference type="InterPro" id="IPR050055">
    <property type="entry name" value="EF-Tu_GTPase"/>
</dbReference>
<dbReference type="AlphaFoldDB" id="A0A0C3DKF5"/>
<feature type="region of interest" description="Disordered" evidence="1">
    <location>
        <begin position="270"/>
        <end position="339"/>
    </location>
</feature>
<reference evidence="2 3" key="1">
    <citation type="submission" date="2014-04" db="EMBL/GenBank/DDBJ databases">
        <authorList>
            <consortium name="DOE Joint Genome Institute"/>
            <person name="Kuo A."/>
            <person name="Kohler A."/>
            <person name="Nagy L.G."/>
            <person name="Floudas D."/>
            <person name="Copeland A."/>
            <person name="Barry K.W."/>
            <person name="Cichocki N."/>
            <person name="Veneault-Fourrey C."/>
            <person name="LaButti K."/>
            <person name="Lindquist E.A."/>
            <person name="Lipzen A."/>
            <person name="Lundell T."/>
            <person name="Morin E."/>
            <person name="Murat C."/>
            <person name="Sun H."/>
            <person name="Tunlid A."/>
            <person name="Henrissat B."/>
            <person name="Grigoriev I.V."/>
            <person name="Hibbett D.S."/>
            <person name="Martin F."/>
            <person name="Nordberg H.P."/>
            <person name="Cantor M.N."/>
            <person name="Hua S.X."/>
        </authorList>
    </citation>
    <scope>NUCLEOTIDE SEQUENCE [LARGE SCALE GENOMIC DNA]</scope>
    <source>
        <strain evidence="2 3">Foug A</strain>
    </source>
</reference>
<evidence type="ECO:0000256" key="1">
    <source>
        <dbReference type="SAM" id="MobiDB-lite"/>
    </source>
</evidence>
<evidence type="ECO:0000313" key="2">
    <source>
        <dbReference type="EMBL" id="KIM56546.1"/>
    </source>
</evidence>
<keyword evidence="3" id="KW-1185">Reference proteome</keyword>
<name>A0A0C3DKF5_9AGAM</name>
<dbReference type="PANTHER" id="PTHR43721:SF9">
    <property type="entry name" value="GTP-BINDING PROTEIN 1"/>
    <property type="match status" value="1"/>
</dbReference>
<dbReference type="Proteomes" id="UP000053989">
    <property type="component" value="Unassembled WGS sequence"/>
</dbReference>
<dbReference type="EMBL" id="KN822114">
    <property type="protein sequence ID" value="KIM56546.1"/>
    <property type="molecule type" value="Genomic_DNA"/>
</dbReference>
<dbReference type="GO" id="GO:0003746">
    <property type="term" value="F:translation elongation factor activity"/>
    <property type="evidence" value="ECO:0007669"/>
    <property type="project" value="TreeGrafter"/>
</dbReference>
<dbReference type="STRING" id="1036808.A0A0C3DKF5"/>
<evidence type="ECO:0008006" key="4">
    <source>
        <dbReference type="Google" id="ProtNLM"/>
    </source>
</evidence>
<organism evidence="2 3">
    <name type="scientific">Scleroderma citrinum Foug A</name>
    <dbReference type="NCBI Taxonomy" id="1036808"/>
    <lineage>
        <taxon>Eukaryota</taxon>
        <taxon>Fungi</taxon>
        <taxon>Dikarya</taxon>
        <taxon>Basidiomycota</taxon>
        <taxon>Agaricomycotina</taxon>
        <taxon>Agaricomycetes</taxon>
        <taxon>Agaricomycetidae</taxon>
        <taxon>Boletales</taxon>
        <taxon>Sclerodermatineae</taxon>
        <taxon>Sclerodermataceae</taxon>
        <taxon>Scleroderma</taxon>
    </lineage>
</organism>
<dbReference type="HOGENOM" id="CLU_034394_1_1_1"/>
<feature type="region of interest" description="Disordered" evidence="1">
    <location>
        <begin position="380"/>
        <end position="400"/>
    </location>
</feature>
<protein>
    <recommendedName>
        <fullName evidence="4">GTP-binding protein 2</fullName>
    </recommendedName>
</protein>
<gene>
    <name evidence="2" type="ORF">SCLCIDRAFT_1220216</name>
</gene>